<protein>
    <submittedName>
        <fullName evidence="1">Uncharacterized protein</fullName>
    </submittedName>
</protein>
<dbReference type="Proteomes" id="UP000481087">
    <property type="component" value="Unassembled WGS sequence"/>
</dbReference>
<keyword evidence="2" id="KW-1185">Reference proteome</keyword>
<dbReference type="AlphaFoldDB" id="A0A6L8V156"/>
<gene>
    <name evidence="1" type="ORF">GQF01_17570</name>
</gene>
<comment type="caution">
    <text evidence="1">The sequence shown here is derived from an EMBL/GenBank/DDBJ whole genome shotgun (WGS) entry which is preliminary data.</text>
</comment>
<name>A0A6L8V156_9BACL</name>
<proteinExistence type="predicted"/>
<accession>A0A6L8V156</accession>
<organism evidence="1 2">
    <name type="scientific">Paenibacillus silvestris</name>
    <dbReference type="NCBI Taxonomy" id="2606219"/>
    <lineage>
        <taxon>Bacteria</taxon>
        <taxon>Bacillati</taxon>
        <taxon>Bacillota</taxon>
        <taxon>Bacilli</taxon>
        <taxon>Bacillales</taxon>
        <taxon>Paenibacillaceae</taxon>
        <taxon>Paenibacillus</taxon>
    </lineage>
</organism>
<dbReference type="EMBL" id="WTUZ01000020">
    <property type="protein sequence ID" value="MZQ83924.1"/>
    <property type="molecule type" value="Genomic_DNA"/>
</dbReference>
<evidence type="ECO:0000313" key="2">
    <source>
        <dbReference type="Proteomes" id="UP000481087"/>
    </source>
</evidence>
<sequence length="109" mass="12827">MKEQFLVKHAVGGRAFIDTGKQPVDYTYKQVDEQWVFTVQIDRERISELLKWKDELNVFIFQEFENQPTRKVWFYVGDDAVQYSEEQGELTIIAGSQIAYVPEQFSAQL</sequence>
<dbReference type="RefSeq" id="WP_161408031.1">
    <property type="nucleotide sequence ID" value="NZ_WTUZ01000020.1"/>
</dbReference>
<reference evidence="1 2" key="1">
    <citation type="submission" date="2019-12" db="EMBL/GenBank/DDBJ databases">
        <title>Paenibacillus sp. nov. sp. isolated from soil.</title>
        <authorList>
            <person name="Kim J."/>
            <person name="Jeong S.E."/>
            <person name="Jung H.S."/>
            <person name="Jeon C.O."/>
        </authorList>
    </citation>
    <scope>NUCLEOTIDE SEQUENCE [LARGE SCALE GENOMIC DNA]</scope>
    <source>
        <strain evidence="1 2">5J-6</strain>
    </source>
</reference>
<evidence type="ECO:0000313" key="1">
    <source>
        <dbReference type="EMBL" id="MZQ83924.1"/>
    </source>
</evidence>